<dbReference type="OrthoDB" id="1521937at2"/>
<dbReference type="InterPro" id="IPR017969">
    <property type="entry name" value="Heavy-metal-associated_CS"/>
</dbReference>
<dbReference type="PROSITE" id="PS01047">
    <property type="entry name" value="HMA_1"/>
    <property type="match status" value="1"/>
</dbReference>
<comment type="caution">
    <text evidence="8">The sequence shown here is derived from an EMBL/GenBank/DDBJ whole genome shotgun (WGS) entry which is preliminary data.</text>
</comment>
<dbReference type="Proteomes" id="UP000260823">
    <property type="component" value="Unassembled WGS sequence"/>
</dbReference>
<dbReference type="Pfam" id="PF07291">
    <property type="entry name" value="MauE"/>
    <property type="match status" value="1"/>
</dbReference>
<keyword evidence="2 6" id="KW-0812">Transmembrane</keyword>
<dbReference type="GO" id="GO:0046872">
    <property type="term" value="F:metal ion binding"/>
    <property type="evidence" value="ECO:0007669"/>
    <property type="project" value="UniProtKB-KW"/>
</dbReference>
<evidence type="ECO:0000256" key="4">
    <source>
        <dbReference type="ARBA" id="ARBA00022989"/>
    </source>
</evidence>
<gene>
    <name evidence="8" type="ORF">DYU05_03010</name>
</gene>
<organism evidence="8 9">
    <name type="scientific">Mucilaginibacter terrenus</name>
    <dbReference type="NCBI Taxonomy" id="2482727"/>
    <lineage>
        <taxon>Bacteria</taxon>
        <taxon>Pseudomonadati</taxon>
        <taxon>Bacteroidota</taxon>
        <taxon>Sphingobacteriia</taxon>
        <taxon>Sphingobacteriales</taxon>
        <taxon>Sphingobacteriaceae</taxon>
        <taxon>Mucilaginibacter</taxon>
    </lineage>
</organism>
<dbReference type="Pfam" id="PF00403">
    <property type="entry name" value="HMA"/>
    <property type="match status" value="1"/>
</dbReference>
<dbReference type="EMBL" id="QWDE01000001">
    <property type="protein sequence ID" value="RFZ84599.1"/>
    <property type="molecule type" value="Genomic_DNA"/>
</dbReference>
<evidence type="ECO:0000313" key="8">
    <source>
        <dbReference type="EMBL" id="RFZ84599.1"/>
    </source>
</evidence>
<evidence type="ECO:0000256" key="2">
    <source>
        <dbReference type="ARBA" id="ARBA00022692"/>
    </source>
</evidence>
<evidence type="ECO:0000256" key="1">
    <source>
        <dbReference type="ARBA" id="ARBA00004141"/>
    </source>
</evidence>
<evidence type="ECO:0000256" key="6">
    <source>
        <dbReference type="SAM" id="Phobius"/>
    </source>
</evidence>
<protein>
    <submittedName>
        <fullName evidence="8">Heavy-metal-associated domain-containing protein</fullName>
    </submittedName>
</protein>
<dbReference type="RefSeq" id="WP_117381491.1">
    <property type="nucleotide sequence ID" value="NZ_QWDE01000001.1"/>
</dbReference>
<name>A0A3E2NUF0_9SPHI</name>
<keyword evidence="4 6" id="KW-1133">Transmembrane helix</keyword>
<comment type="subcellular location">
    <subcellularLocation>
        <location evidence="1">Membrane</location>
        <topology evidence="1">Multi-pass membrane protein</topology>
    </subcellularLocation>
</comment>
<dbReference type="PROSITE" id="PS50846">
    <property type="entry name" value="HMA_2"/>
    <property type="match status" value="1"/>
</dbReference>
<keyword evidence="5 6" id="KW-0472">Membrane</keyword>
<feature type="transmembrane region" description="Helical" evidence="6">
    <location>
        <begin position="94"/>
        <end position="112"/>
    </location>
</feature>
<dbReference type="CDD" id="cd00371">
    <property type="entry name" value="HMA"/>
    <property type="match status" value="1"/>
</dbReference>
<dbReference type="GO" id="GO:0030416">
    <property type="term" value="P:methylamine metabolic process"/>
    <property type="evidence" value="ECO:0007669"/>
    <property type="project" value="InterPro"/>
</dbReference>
<keyword evidence="3" id="KW-0479">Metal-binding</keyword>
<accession>A0A3E2NUF0</accession>
<sequence>MTHTYHITGMTCQGCVFKVQSVLSSIPGITNVEVDLPNNTATVSMDHHVPIADLQAAFAPYPKYGLTEENQQHNVPAFVDTEEKRSFVETYKPVLLLFGYILVVSLLVSTTTGFNWMLAMRVFMAGFFLAFSFFKLLNLQAFADSYAMYDVVARRFKAWGIIYALLELGLGIAYVVNFNPVVVNIITLLVMGVSIIGVLQSVLNKKQIQCACLGSVFNLPMSTLTIIEDAVMILMSAAMLMATI</sequence>
<evidence type="ECO:0000313" key="9">
    <source>
        <dbReference type="Proteomes" id="UP000260823"/>
    </source>
</evidence>
<dbReference type="GO" id="GO:0016020">
    <property type="term" value="C:membrane"/>
    <property type="evidence" value="ECO:0007669"/>
    <property type="project" value="UniProtKB-SubCell"/>
</dbReference>
<dbReference type="Gene3D" id="3.30.70.100">
    <property type="match status" value="1"/>
</dbReference>
<reference evidence="8 9" key="1">
    <citation type="submission" date="2018-08" db="EMBL/GenBank/DDBJ databases">
        <title>Mucilaginibacter terrae sp. nov., isolated from manganese diggings.</title>
        <authorList>
            <person name="Huang Y."/>
            <person name="Zhou Z."/>
        </authorList>
    </citation>
    <scope>NUCLEOTIDE SEQUENCE [LARGE SCALE GENOMIC DNA]</scope>
    <source>
        <strain evidence="8 9">ZH6</strain>
    </source>
</reference>
<dbReference type="InterPro" id="IPR006121">
    <property type="entry name" value="HMA_dom"/>
</dbReference>
<feature type="domain" description="HMA" evidence="7">
    <location>
        <begin position="1"/>
        <end position="69"/>
    </location>
</feature>
<evidence type="ECO:0000256" key="5">
    <source>
        <dbReference type="ARBA" id="ARBA00023136"/>
    </source>
</evidence>
<feature type="transmembrane region" description="Helical" evidence="6">
    <location>
        <begin position="118"/>
        <end position="137"/>
    </location>
</feature>
<evidence type="ECO:0000259" key="7">
    <source>
        <dbReference type="PROSITE" id="PS50846"/>
    </source>
</evidence>
<dbReference type="InterPro" id="IPR009908">
    <property type="entry name" value="Methylamine_util_MauE"/>
</dbReference>
<feature type="transmembrane region" description="Helical" evidence="6">
    <location>
        <begin position="224"/>
        <end position="242"/>
    </location>
</feature>
<keyword evidence="9" id="KW-1185">Reference proteome</keyword>
<dbReference type="InterPro" id="IPR036163">
    <property type="entry name" value="HMA_dom_sf"/>
</dbReference>
<evidence type="ECO:0000256" key="3">
    <source>
        <dbReference type="ARBA" id="ARBA00022723"/>
    </source>
</evidence>
<proteinExistence type="predicted"/>
<feature type="transmembrane region" description="Helical" evidence="6">
    <location>
        <begin position="158"/>
        <end position="176"/>
    </location>
</feature>
<feature type="transmembrane region" description="Helical" evidence="6">
    <location>
        <begin position="182"/>
        <end position="203"/>
    </location>
</feature>
<dbReference type="AlphaFoldDB" id="A0A3E2NUF0"/>
<dbReference type="SUPFAM" id="SSF55008">
    <property type="entry name" value="HMA, heavy metal-associated domain"/>
    <property type="match status" value="1"/>
</dbReference>